<organism evidence="1 2">
    <name type="scientific">Trypanosoma conorhini</name>
    <dbReference type="NCBI Taxonomy" id="83891"/>
    <lineage>
        <taxon>Eukaryota</taxon>
        <taxon>Discoba</taxon>
        <taxon>Euglenozoa</taxon>
        <taxon>Kinetoplastea</taxon>
        <taxon>Metakinetoplastina</taxon>
        <taxon>Trypanosomatida</taxon>
        <taxon>Trypanosomatidae</taxon>
        <taxon>Trypanosoma</taxon>
    </lineage>
</organism>
<reference evidence="1 2" key="1">
    <citation type="journal article" date="2018" name="BMC Genomics">
        <title>Genomic comparison of Trypanosoma conorhini and Trypanosoma rangeli to Trypanosoma cruzi strains of high and low virulence.</title>
        <authorList>
            <person name="Bradwell K.R."/>
            <person name="Koparde V.N."/>
            <person name="Matveyev A.V."/>
            <person name="Serrano M.G."/>
            <person name="Alves J.M."/>
            <person name="Parikh H."/>
            <person name="Huang B."/>
            <person name="Lee V."/>
            <person name="Espinosa-Alvarez O."/>
            <person name="Ortiz P.A."/>
            <person name="Costa-Martins A.G."/>
            <person name="Teixeira M.M."/>
            <person name="Buck G.A."/>
        </authorList>
    </citation>
    <scope>NUCLEOTIDE SEQUENCE [LARGE SCALE GENOMIC DNA]</scope>
    <source>
        <strain evidence="1 2">025E</strain>
    </source>
</reference>
<accession>A0A3R7N2E3</accession>
<sequence length="160" mass="18323">MARSARGRRKGWTDFPVRQYEEYDPLRPLLLGAGSREPAGRRTVHNSWRLLAYSFPTVFRRKVMGQAPAKFPDALKCQEETKLEEQRRCFCPRLGLQPQLTRTGMVGVTSVMSNCLHQGFHFQGRDGVAVTCCILRRVHYHAAVRKLEGNWHLLKLACAN</sequence>
<evidence type="ECO:0000313" key="1">
    <source>
        <dbReference type="EMBL" id="RNF24302.1"/>
    </source>
</evidence>
<protein>
    <submittedName>
        <fullName evidence="1">Uncharacterized protein</fullName>
    </submittedName>
</protein>
<dbReference type="EMBL" id="MKKU01000102">
    <property type="protein sequence ID" value="RNF24302.1"/>
    <property type="molecule type" value="Genomic_DNA"/>
</dbReference>
<dbReference type="AlphaFoldDB" id="A0A3R7N2E3"/>
<dbReference type="GeneID" id="40316164"/>
<comment type="caution">
    <text evidence="1">The sequence shown here is derived from an EMBL/GenBank/DDBJ whole genome shotgun (WGS) entry which is preliminary data.</text>
</comment>
<name>A0A3R7N2E3_9TRYP</name>
<keyword evidence="2" id="KW-1185">Reference proteome</keyword>
<gene>
    <name evidence="1" type="ORF">Tco025E_02553</name>
</gene>
<proteinExistence type="predicted"/>
<dbReference type="Proteomes" id="UP000284403">
    <property type="component" value="Unassembled WGS sequence"/>
</dbReference>
<evidence type="ECO:0000313" key="2">
    <source>
        <dbReference type="Proteomes" id="UP000284403"/>
    </source>
</evidence>
<dbReference type="RefSeq" id="XP_029230414.1">
    <property type="nucleotide sequence ID" value="XM_029369478.1"/>
</dbReference>